<feature type="chain" id="PRO_5039627307" evidence="1">
    <location>
        <begin position="34"/>
        <end position="129"/>
    </location>
</feature>
<dbReference type="AlphaFoldDB" id="A0A5M3XKE7"/>
<organism evidence="2 3">
    <name type="scientific">Acrocarpospora pleiomorpha</name>
    <dbReference type="NCBI Taxonomy" id="90975"/>
    <lineage>
        <taxon>Bacteria</taxon>
        <taxon>Bacillati</taxon>
        <taxon>Actinomycetota</taxon>
        <taxon>Actinomycetes</taxon>
        <taxon>Streptosporangiales</taxon>
        <taxon>Streptosporangiaceae</taxon>
        <taxon>Acrocarpospora</taxon>
    </lineage>
</organism>
<evidence type="ECO:0000256" key="1">
    <source>
        <dbReference type="SAM" id="SignalP"/>
    </source>
</evidence>
<protein>
    <submittedName>
        <fullName evidence="2">Uncharacterized protein</fullName>
    </submittedName>
</protein>
<keyword evidence="3" id="KW-1185">Reference proteome</keyword>
<proteinExistence type="predicted"/>
<evidence type="ECO:0000313" key="3">
    <source>
        <dbReference type="Proteomes" id="UP000377595"/>
    </source>
</evidence>
<dbReference type="EMBL" id="BLAF01000022">
    <property type="protein sequence ID" value="GES21236.1"/>
    <property type="molecule type" value="Genomic_DNA"/>
</dbReference>
<gene>
    <name evidence="2" type="ORF">Aple_041320</name>
</gene>
<dbReference type="Proteomes" id="UP000377595">
    <property type="component" value="Unassembled WGS sequence"/>
</dbReference>
<comment type="caution">
    <text evidence="2">The sequence shown here is derived from an EMBL/GenBank/DDBJ whole genome shotgun (WGS) entry which is preliminary data.</text>
</comment>
<keyword evidence="1" id="KW-0732">Signal</keyword>
<sequence length="129" mass="13912">MGINDARRLYQMRLYRVAAAAALCAMATTTVGATPAFANPGPVVVTESSPAAPSAALAEWNCDGKRVIPTTRAAALGCIRGGPADTNYSRGVWDCDWQVDIWTEYKYATWAMTHTCSNTLIGWDFVFGD</sequence>
<feature type="signal peptide" evidence="1">
    <location>
        <begin position="1"/>
        <end position="33"/>
    </location>
</feature>
<evidence type="ECO:0000313" key="2">
    <source>
        <dbReference type="EMBL" id="GES21236.1"/>
    </source>
</evidence>
<reference evidence="2 3" key="1">
    <citation type="submission" date="2019-10" db="EMBL/GenBank/DDBJ databases">
        <title>Whole genome shotgun sequence of Acrocarpospora pleiomorpha NBRC 16267.</title>
        <authorList>
            <person name="Ichikawa N."/>
            <person name="Kimura A."/>
            <person name="Kitahashi Y."/>
            <person name="Komaki H."/>
            <person name="Oguchi A."/>
        </authorList>
    </citation>
    <scope>NUCLEOTIDE SEQUENCE [LARGE SCALE GENOMIC DNA]</scope>
    <source>
        <strain evidence="2 3">NBRC 16267</strain>
    </source>
</reference>
<accession>A0A5M3XKE7</accession>
<name>A0A5M3XKE7_9ACTN</name>